<dbReference type="EMBL" id="KZ857553">
    <property type="protein sequence ID" value="RDX40485.1"/>
    <property type="molecule type" value="Genomic_DNA"/>
</dbReference>
<dbReference type="AlphaFoldDB" id="A0A371CJM6"/>
<protein>
    <submittedName>
        <fullName evidence="2">Uncharacterized protein</fullName>
    </submittedName>
</protein>
<proteinExistence type="predicted"/>
<reference evidence="2 3" key="1">
    <citation type="journal article" date="2018" name="Biotechnol. Biofuels">
        <title>Integrative visual omics of the white-rot fungus Polyporus brumalis exposes the biotechnological potential of its oxidative enzymes for delignifying raw plant biomass.</title>
        <authorList>
            <person name="Miyauchi S."/>
            <person name="Rancon A."/>
            <person name="Drula E."/>
            <person name="Hage H."/>
            <person name="Chaduli D."/>
            <person name="Favel A."/>
            <person name="Grisel S."/>
            <person name="Henrissat B."/>
            <person name="Herpoel-Gimbert I."/>
            <person name="Ruiz-Duenas F.J."/>
            <person name="Chevret D."/>
            <person name="Hainaut M."/>
            <person name="Lin J."/>
            <person name="Wang M."/>
            <person name="Pangilinan J."/>
            <person name="Lipzen A."/>
            <person name="Lesage-Meessen L."/>
            <person name="Navarro D."/>
            <person name="Riley R."/>
            <person name="Grigoriev I.V."/>
            <person name="Zhou S."/>
            <person name="Raouche S."/>
            <person name="Rosso M.N."/>
        </authorList>
    </citation>
    <scope>NUCLEOTIDE SEQUENCE [LARGE SCALE GENOMIC DNA]</scope>
    <source>
        <strain evidence="2 3">BRFM 1820</strain>
    </source>
</reference>
<accession>A0A371CJM6</accession>
<organism evidence="2 3">
    <name type="scientific">Lentinus brumalis</name>
    <dbReference type="NCBI Taxonomy" id="2498619"/>
    <lineage>
        <taxon>Eukaryota</taxon>
        <taxon>Fungi</taxon>
        <taxon>Dikarya</taxon>
        <taxon>Basidiomycota</taxon>
        <taxon>Agaricomycotina</taxon>
        <taxon>Agaricomycetes</taxon>
        <taxon>Polyporales</taxon>
        <taxon>Polyporaceae</taxon>
        <taxon>Lentinus</taxon>
    </lineage>
</organism>
<feature type="region of interest" description="Disordered" evidence="1">
    <location>
        <begin position="320"/>
        <end position="341"/>
    </location>
</feature>
<name>A0A371CJM6_9APHY</name>
<gene>
    <name evidence="2" type="ORF">OH76DRAFT_1366168</name>
</gene>
<feature type="compositionally biased region" description="Low complexity" evidence="1">
    <location>
        <begin position="320"/>
        <end position="338"/>
    </location>
</feature>
<evidence type="ECO:0000256" key="1">
    <source>
        <dbReference type="SAM" id="MobiDB-lite"/>
    </source>
</evidence>
<dbReference type="OrthoDB" id="2803586at2759"/>
<evidence type="ECO:0000313" key="3">
    <source>
        <dbReference type="Proteomes" id="UP000256964"/>
    </source>
</evidence>
<dbReference type="Proteomes" id="UP000256964">
    <property type="component" value="Unassembled WGS sequence"/>
</dbReference>
<evidence type="ECO:0000313" key="2">
    <source>
        <dbReference type="EMBL" id="RDX40485.1"/>
    </source>
</evidence>
<sequence length="766" mass="83499">MCQSLSNAELGELLRGIKNRHECLDIPMPEMFIADNCCYVRGTIQSVFPGVHVALDVFHLLGRYLAVVHNGTKNPLRGAVAKDVVDAIVKNRAGEDGHKYARYRNRAEQEKRLNDVFDKWARKGSVWSVAAAKVHADQLNHVKKGCLERTREDLTCNGSRIEGSHKGWNSIMRSFPSGIVMFTSLGHDLVLRRNLRRAMGLHLDPLPPEHLVHTAAFATSISGSHHVRLANNVHKLWNSLAAVAKRPSRPILRSVAVNETFGLVPSEYNATFGGLLQMPKEESDDEDTLEKASRGELSCLDPSTSTISYLNIDPRLLDAPLPRPSTTLPLQPTSPDPSAMSLANPVAPAPGLSLTPAMLSSLAQTQRATMVRPASTVSIALSISQAQRSCHHEARPEHRLESSSLVILQMSSSRATGTLDSFLKISASLSAGGTTNICSDGTTNADGVEKSHPTRSDTASTVAALTAPLSLPFTPSPSKLTPSERLFHVTTHINPLSLKIGESDEFFTFMDLRASEKWTSFGMTSHMWVKATVQYNKTLADRCRKQGIAVPLPKLPRALVDKLHEVEAMIVKRVSLNDYTCIGGSEEFWRRHCHVVSLVKADSGKSAAAMQRAQQTCARCKQIKYPGGLGSAANHKKKHCSDGVRCGGSIGSDVLPDWPQPPGLFSKGTHFNAIEFLKALRDLHEKAIVNEGRDLVADLECLAFAKMFHARTTQAEPNGPFLFRLFEYLTLAPALPELVVEHNGLKHLRLDCLGGGAPAVASTSSS</sequence>
<keyword evidence="3" id="KW-1185">Reference proteome</keyword>